<dbReference type="SUPFAM" id="SSF52540">
    <property type="entry name" value="P-loop containing nucleoside triphosphate hydrolases"/>
    <property type="match status" value="1"/>
</dbReference>
<feature type="non-terminal residue" evidence="13">
    <location>
        <position position="813"/>
    </location>
</feature>
<evidence type="ECO:0000256" key="5">
    <source>
        <dbReference type="ARBA" id="ARBA00022840"/>
    </source>
</evidence>
<feature type="region of interest" description="Disordered" evidence="11">
    <location>
        <begin position="222"/>
        <end position="308"/>
    </location>
</feature>
<feature type="compositionally biased region" description="Basic and acidic residues" evidence="11">
    <location>
        <begin position="361"/>
        <end position="373"/>
    </location>
</feature>
<keyword evidence="5" id="KW-0067">ATP-binding</keyword>
<dbReference type="FunFam" id="3.40.50.300:FF:000296">
    <property type="entry name" value="ATP-dependent DNA helicase RecQ"/>
    <property type="match status" value="1"/>
</dbReference>
<dbReference type="GO" id="GO:0003677">
    <property type="term" value="F:DNA binding"/>
    <property type="evidence" value="ECO:0007669"/>
    <property type="project" value="UniProtKB-KW"/>
</dbReference>
<keyword evidence="14" id="KW-1185">Reference proteome</keyword>
<dbReference type="GO" id="GO:0005634">
    <property type="term" value="C:nucleus"/>
    <property type="evidence" value="ECO:0007669"/>
    <property type="project" value="TreeGrafter"/>
</dbReference>
<keyword evidence="6" id="KW-0238">DNA-binding</keyword>
<name>A0A8J9V6I6_9NEOP</name>
<feature type="compositionally biased region" description="Basic and acidic residues" evidence="11">
    <location>
        <begin position="340"/>
        <end position="354"/>
    </location>
</feature>
<evidence type="ECO:0000256" key="4">
    <source>
        <dbReference type="ARBA" id="ARBA00022806"/>
    </source>
</evidence>
<keyword evidence="7" id="KW-0413">Isomerase</keyword>
<feature type="compositionally biased region" description="Pro residues" evidence="11">
    <location>
        <begin position="280"/>
        <end position="292"/>
    </location>
</feature>
<dbReference type="InterPro" id="IPR004589">
    <property type="entry name" value="DNA_helicase_ATP-dep_RecQ"/>
</dbReference>
<evidence type="ECO:0000313" key="13">
    <source>
        <dbReference type="EMBL" id="CAH0716938.1"/>
    </source>
</evidence>
<comment type="similarity">
    <text evidence="1">Belongs to the helicase family. RecQ subfamily.</text>
</comment>
<dbReference type="GO" id="GO:0043138">
    <property type="term" value="F:3'-5' DNA helicase activity"/>
    <property type="evidence" value="ECO:0007669"/>
    <property type="project" value="UniProtKB-EC"/>
</dbReference>
<keyword evidence="4" id="KW-0347">Helicase</keyword>
<dbReference type="PROSITE" id="PS00690">
    <property type="entry name" value="DEAH_ATP_HELICASE"/>
    <property type="match status" value="1"/>
</dbReference>
<evidence type="ECO:0000256" key="1">
    <source>
        <dbReference type="ARBA" id="ARBA00005446"/>
    </source>
</evidence>
<accession>A0A8J9V6I6</accession>
<organism evidence="13 14">
    <name type="scientific">Brenthis ino</name>
    <name type="common">lesser marbled fritillary</name>
    <dbReference type="NCBI Taxonomy" id="405034"/>
    <lineage>
        <taxon>Eukaryota</taxon>
        <taxon>Metazoa</taxon>
        <taxon>Ecdysozoa</taxon>
        <taxon>Arthropoda</taxon>
        <taxon>Hexapoda</taxon>
        <taxon>Insecta</taxon>
        <taxon>Pterygota</taxon>
        <taxon>Neoptera</taxon>
        <taxon>Endopterygota</taxon>
        <taxon>Lepidoptera</taxon>
        <taxon>Glossata</taxon>
        <taxon>Ditrysia</taxon>
        <taxon>Papilionoidea</taxon>
        <taxon>Nymphalidae</taxon>
        <taxon>Heliconiinae</taxon>
        <taxon>Argynnini</taxon>
        <taxon>Brenthis</taxon>
    </lineage>
</organism>
<evidence type="ECO:0000256" key="9">
    <source>
        <dbReference type="ARBA" id="ARBA00034617"/>
    </source>
</evidence>
<dbReference type="Gene3D" id="3.40.50.300">
    <property type="entry name" value="P-loop containing nucleotide triphosphate hydrolases"/>
    <property type="match status" value="1"/>
</dbReference>
<feature type="region of interest" description="Disordered" evidence="11">
    <location>
        <begin position="1"/>
        <end position="25"/>
    </location>
</feature>
<dbReference type="GO" id="GO:0005524">
    <property type="term" value="F:ATP binding"/>
    <property type="evidence" value="ECO:0007669"/>
    <property type="project" value="UniProtKB-KW"/>
</dbReference>
<gene>
    <name evidence="13" type="ORF">BINO364_LOCUS3603</name>
</gene>
<dbReference type="Proteomes" id="UP000838878">
    <property type="component" value="Chromosome 11"/>
</dbReference>
<keyword evidence="8" id="KW-0539">Nucleus</keyword>
<protein>
    <recommendedName>
        <fullName evidence="10">DNA 3'-5' helicase</fullName>
        <ecNumber evidence="10">5.6.2.4</ecNumber>
    </recommendedName>
</protein>
<evidence type="ECO:0000259" key="12">
    <source>
        <dbReference type="PROSITE" id="PS51192"/>
    </source>
</evidence>
<evidence type="ECO:0000256" key="7">
    <source>
        <dbReference type="ARBA" id="ARBA00023235"/>
    </source>
</evidence>
<evidence type="ECO:0000256" key="6">
    <source>
        <dbReference type="ARBA" id="ARBA00023125"/>
    </source>
</evidence>
<evidence type="ECO:0000256" key="3">
    <source>
        <dbReference type="ARBA" id="ARBA00022801"/>
    </source>
</evidence>
<feature type="compositionally biased region" description="Low complexity" evidence="11">
    <location>
        <begin position="8"/>
        <end position="23"/>
    </location>
</feature>
<keyword evidence="3" id="KW-0378">Hydrolase</keyword>
<dbReference type="AlphaFoldDB" id="A0A8J9V6I6"/>
<evidence type="ECO:0000256" key="8">
    <source>
        <dbReference type="ARBA" id="ARBA00023242"/>
    </source>
</evidence>
<dbReference type="PANTHER" id="PTHR13710:SF153">
    <property type="entry name" value="RECQ-LIKE DNA HELICASE BLM"/>
    <property type="match status" value="1"/>
</dbReference>
<dbReference type="GO" id="GO:0000724">
    <property type="term" value="P:double-strand break repair via homologous recombination"/>
    <property type="evidence" value="ECO:0007669"/>
    <property type="project" value="TreeGrafter"/>
</dbReference>
<dbReference type="GO" id="GO:0005737">
    <property type="term" value="C:cytoplasm"/>
    <property type="evidence" value="ECO:0007669"/>
    <property type="project" value="TreeGrafter"/>
</dbReference>
<dbReference type="PANTHER" id="PTHR13710">
    <property type="entry name" value="DNA HELICASE RECQ FAMILY MEMBER"/>
    <property type="match status" value="1"/>
</dbReference>
<keyword evidence="2" id="KW-0547">Nucleotide-binding</keyword>
<feature type="region of interest" description="Disordered" evidence="11">
    <location>
        <begin position="336"/>
        <end position="373"/>
    </location>
</feature>
<sequence>MNNRNVQTSSNEESSSSTPSNNNGAKKTLFALKKRMFSSPNQRASDIISRNCRRISDRTVANTNIVDSTIQQDPETNCSSANDEILSSFNHFSAEISRISEHRAIKEDVDVSQLSNNEIDECGTMYGDLLETISDVFLNLPKHLIKTQPGFNDSIHTKSKAVVDKLKKITKHRTIKLNAQHNGPRTIYSEPSVERSDLLENPLPSSSGSVIKLCSSSESISVSQNESSIEKKSKSSFVPKTRKSTSLDNADDEPSTSSTLDRFRAASGKLQPVQNEKPKNMPPPASSVPFQPPFGDTPFCPSSENSVPTLNDEFELENVDWDDDIQDFNDAVDIPVDEADWPKDRPEDIEMQDERVDESDNNQRNEGDRFDNENYPHSVILRETLRKTFGLSEFRPRQLRIINATLLRHDCFVILPTGAGKSLCYQLPAVLTPGVTIVVSPLISLIVDQVNKLLKLGIAAAHLSGDLTEVQMNAVYLKLAMAEPAIKLLYVTPEKLMNHTLRMTLKSLYIRRKIGRFVVDEAHCVSQWGNVFRPDYKRLNELRENYCDVPLMALTATATPRVLVDIERHLGFGSKSPEERSEFVQSKGHCFNCLSPNHNVRGCHQATCCRRCDRRHHTLLHFERGLRPEASASSKSTEKSLSPESTTEKNIIAHFVQEENQSEVLLATALVRAKSADGYSQILRVLIDQGSEASFISVEVHSEIMLNGLLRHPSKIGPIAQNTKLGWILSGRVTSQELTNTRMINLHLQVKEDLLLKQFWEIEREPDMIGKPLTKEEIKCEEIYEETTVRNEEGRYVVRLPFKKIDPGVRYGK</sequence>
<dbReference type="InterPro" id="IPR027417">
    <property type="entry name" value="P-loop_NTPase"/>
</dbReference>
<feature type="domain" description="Helicase ATP-binding" evidence="12">
    <location>
        <begin position="402"/>
        <end position="576"/>
    </location>
</feature>
<dbReference type="EMBL" id="OV170231">
    <property type="protein sequence ID" value="CAH0716938.1"/>
    <property type="molecule type" value="Genomic_DNA"/>
</dbReference>
<evidence type="ECO:0000256" key="10">
    <source>
        <dbReference type="ARBA" id="ARBA00034808"/>
    </source>
</evidence>
<dbReference type="PROSITE" id="PS51192">
    <property type="entry name" value="HELICASE_ATP_BIND_1"/>
    <property type="match status" value="1"/>
</dbReference>
<dbReference type="GO" id="GO:0016787">
    <property type="term" value="F:hydrolase activity"/>
    <property type="evidence" value="ECO:0007669"/>
    <property type="project" value="UniProtKB-KW"/>
</dbReference>
<dbReference type="CDD" id="cd17920">
    <property type="entry name" value="DEXHc_RecQ"/>
    <property type="match status" value="1"/>
</dbReference>
<evidence type="ECO:0000313" key="14">
    <source>
        <dbReference type="Proteomes" id="UP000838878"/>
    </source>
</evidence>
<dbReference type="InterPro" id="IPR002464">
    <property type="entry name" value="DNA/RNA_helicase_DEAH_CS"/>
</dbReference>
<dbReference type="OrthoDB" id="5987340at2759"/>
<dbReference type="NCBIfam" id="TIGR00614">
    <property type="entry name" value="recQ_fam"/>
    <property type="match status" value="1"/>
</dbReference>
<dbReference type="EC" id="5.6.2.4" evidence="10"/>
<comment type="catalytic activity">
    <reaction evidence="9">
        <text>Couples ATP hydrolysis with the unwinding of duplex DNA by translocating in the 3'-5' direction.</text>
        <dbReference type="EC" id="5.6.2.4"/>
    </reaction>
</comment>
<dbReference type="GO" id="GO:0005694">
    <property type="term" value="C:chromosome"/>
    <property type="evidence" value="ECO:0007669"/>
    <property type="project" value="TreeGrafter"/>
</dbReference>
<dbReference type="SMART" id="SM00487">
    <property type="entry name" value="DEXDc"/>
    <property type="match status" value="1"/>
</dbReference>
<dbReference type="GO" id="GO:0009378">
    <property type="term" value="F:four-way junction helicase activity"/>
    <property type="evidence" value="ECO:0007669"/>
    <property type="project" value="TreeGrafter"/>
</dbReference>
<evidence type="ECO:0000256" key="11">
    <source>
        <dbReference type="SAM" id="MobiDB-lite"/>
    </source>
</evidence>
<proteinExistence type="inferred from homology"/>
<dbReference type="InterPro" id="IPR014001">
    <property type="entry name" value="Helicase_ATP-bd"/>
</dbReference>
<dbReference type="InterPro" id="IPR011545">
    <property type="entry name" value="DEAD/DEAH_box_helicase_dom"/>
</dbReference>
<reference evidence="13" key="1">
    <citation type="submission" date="2021-12" db="EMBL/GenBank/DDBJ databases">
        <authorList>
            <person name="Martin H S."/>
        </authorList>
    </citation>
    <scope>NUCLEOTIDE SEQUENCE</scope>
</reference>
<dbReference type="Pfam" id="PF00270">
    <property type="entry name" value="DEAD"/>
    <property type="match status" value="1"/>
</dbReference>
<evidence type="ECO:0000256" key="2">
    <source>
        <dbReference type="ARBA" id="ARBA00022741"/>
    </source>
</evidence>